<dbReference type="Gene3D" id="3.20.20.80">
    <property type="entry name" value="Glycosidases"/>
    <property type="match status" value="1"/>
</dbReference>
<dbReference type="Gene3D" id="2.60.120.260">
    <property type="entry name" value="Galactose-binding domain-like"/>
    <property type="match status" value="1"/>
</dbReference>
<sequence length="1079" mass="123908">MKYKIVMAMLAAGMFACSPYSKYEEVSWEEKTELEWQNPSVFQINRLEPRAHFIPFATENEVASKNINKSSLVQSLDGQWKFSYAKTPSERPFYFYKTDYDIRDWEEITVPGSIEVQGNGYPIYTNVKYPFTLDKATHNQGKYILPEENSVGSYKTTFEIADTWGNHDVILHFGGVASAFYVWVNGEKVGYSQGSKTPAEFDITPYLKEGKNDLAVEVYRFSDGSYLEDQDFWRLSGIHREVMLLARPKAHLEDFDLLTQLDLTTKNGTLDFKVSTSKEVYYTVVKLLDESTNQFIYESKVAVESGKGSLHTVIENVKPWTAETPNVYTAYITMIDKSGNEVEHIYQKVGFRTVDIKNAQLRVNGQPVYVKGVNLHEHHPITGHYVDEATMLKDLRVMKEHNINAIRFSHYPQPERLYELALENGFYICDEANIEVHGFGAALQGKFNKEYHPAYQELWAPAFLDRIKRMYKRDRNQSAVIVWSMGNECGNGDVFYKGYEMLKDWDDSRPVSFEQAGENTNTDIVAPMYRSPKGVEKYAKKNPERPMILCEYSHAMGNSNGDIKDYWEIFEKYPQLQGGYVWDWVDQGIQTTDSNGTAYMAYGGDFGPDDVPSDGAFCINGLVSAEREPHPALSSEVKKVYQNIGIAWDKKQKSVKVTNKYAFIDLSDFVVHYELKGAGELVSKGTIDLTDVKPYATKTFELPIINTKLDNTVDYYLNFKVLKKSPFKLLKKDHVYATEQLVYQKASSQLFVNTDGKQLTHDKSDTNLVVKGEGFSVNFDLEKGEMISWKQKDVELLEKGFNLDMYRGWTDNDFGMKFDKRSKIWKFNPQDIFTKSFIKITPQSTEVTMNYELKKEEKVVAKMSMKYSVFPSGDIAVSTTLNPLEKELPMMPRFGVQAQFPVAYNQVSYLGRGPEENYIDRNYGTHIDWYTSKAKDLYYPYVRPQENGNHTDTKYFTLTNAEGEGILFVSENESFNFTALRNNHDDFTSEERTDGRQIDGRKVVNRHTNDVKLRNEIYLNIDHGSTGVGGVNSWGAWPLEQYRLQPAKMSYSFRMKAILKSDNLHEEGNKKLPPSKLML</sequence>
<dbReference type="PANTHER" id="PTHR46323:SF2">
    <property type="entry name" value="BETA-GALACTOSIDASE"/>
    <property type="match status" value="1"/>
</dbReference>
<evidence type="ECO:0000313" key="12">
    <source>
        <dbReference type="Proteomes" id="UP000576082"/>
    </source>
</evidence>
<comment type="subunit">
    <text evidence="4">Monomer.</text>
</comment>
<dbReference type="InterPro" id="IPR032312">
    <property type="entry name" value="LacZ_4"/>
</dbReference>
<dbReference type="Proteomes" id="UP000576082">
    <property type="component" value="Unassembled WGS sequence"/>
</dbReference>
<dbReference type="PRINTS" id="PR00132">
    <property type="entry name" value="GLHYDRLASE2"/>
</dbReference>
<dbReference type="Gene3D" id="2.60.40.10">
    <property type="entry name" value="Immunoglobulins"/>
    <property type="match status" value="2"/>
</dbReference>
<dbReference type="EC" id="3.2.1.23" evidence="5"/>
<dbReference type="Gene3D" id="2.70.98.10">
    <property type="match status" value="1"/>
</dbReference>
<dbReference type="Pfam" id="PF16353">
    <property type="entry name" value="LacZ_4"/>
    <property type="match status" value="1"/>
</dbReference>
<comment type="similarity">
    <text evidence="3">Belongs to the glycosyl hydrolase 2 family.</text>
</comment>
<dbReference type="SUPFAM" id="SSF49303">
    <property type="entry name" value="beta-Galactosidase/glucuronidase domain"/>
    <property type="match status" value="2"/>
</dbReference>
<keyword evidence="6" id="KW-0378">Hydrolase</keyword>
<evidence type="ECO:0000259" key="10">
    <source>
        <dbReference type="SMART" id="SM01038"/>
    </source>
</evidence>
<evidence type="ECO:0000256" key="2">
    <source>
        <dbReference type="ARBA" id="ARBA00001913"/>
    </source>
</evidence>
<evidence type="ECO:0000313" key="11">
    <source>
        <dbReference type="EMBL" id="NME69149.1"/>
    </source>
</evidence>
<dbReference type="InterPro" id="IPR006102">
    <property type="entry name" value="Ig-like_GH2"/>
</dbReference>
<dbReference type="AlphaFoldDB" id="A0A7X9X9Z1"/>
<organism evidence="11 12">
    <name type="scientific">Flammeovirga aprica JL-4</name>
    <dbReference type="NCBI Taxonomy" id="694437"/>
    <lineage>
        <taxon>Bacteria</taxon>
        <taxon>Pseudomonadati</taxon>
        <taxon>Bacteroidota</taxon>
        <taxon>Cytophagia</taxon>
        <taxon>Cytophagales</taxon>
        <taxon>Flammeovirgaceae</taxon>
        <taxon>Flammeovirga</taxon>
    </lineage>
</organism>
<evidence type="ECO:0000256" key="8">
    <source>
        <dbReference type="ARBA" id="ARBA00023295"/>
    </source>
</evidence>
<dbReference type="GO" id="GO:0009341">
    <property type="term" value="C:beta-galactosidase complex"/>
    <property type="evidence" value="ECO:0007669"/>
    <property type="project" value="InterPro"/>
</dbReference>
<accession>A0A7X9X9Z1</accession>
<comment type="caution">
    <text evidence="11">The sequence shown here is derived from an EMBL/GenBank/DDBJ whole genome shotgun (WGS) entry which is preliminary data.</text>
</comment>
<dbReference type="InterPro" id="IPR050347">
    <property type="entry name" value="Bact_Beta-galactosidase"/>
</dbReference>
<feature type="domain" description="Beta galactosidase small chain/" evidence="10">
    <location>
        <begin position="769"/>
        <end position="1056"/>
    </location>
</feature>
<dbReference type="Pfam" id="PF02836">
    <property type="entry name" value="Glyco_hydro_2_C"/>
    <property type="match status" value="1"/>
</dbReference>
<dbReference type="InterPro" id="IPR036156">
    <property type="entry name" value="Beta-gal/glucu_dom_sf"/>
</dbReference>
<dbReference type="EMBL" id="JABANE010000036">
    <property type="protein sequence ID" value="NME69149.1"/>
    <property type="molecule type" value="Genomic_DNA"/>
</dbReference>
<dbReference type="GO" id="GO:0004565">
    <property type="term" value="F:beta-galactosidase activity"/>
    <property type="evidence" value="ECO:0007669"/>
    <property type="project" value="UniProtKB-EC"/>
</dbReference>
<dbReference type="SUPFAM" id="SSF49785">
    <property type="entry name" value="Galactose-binding domain-like"/>
    <property type="match status" value="1"/>
</dbReference>
<dbReference type="InterPro" id="IPR011013">
    <property type="entry name" value="Gal_mutarotase_sf_dom"/>
</dbReference>
<keyword evidence="8" id="KW-0326">Glycosidase</keyword>
<dbReference type="SMART" id="SM01038">
    <property type="entry name" value="Bgal_small_N"/>
    <property type="match status" value="1"/>
</dbReference>
<dbReference type="InterPro" id="IPR013783">
    <property type="entry name" value="Ig-like_fold"/>
</dbReference>
<dbReference type="SUPFAM" id="SSF51445">
    <property type="entry name" value="(Trans)glycosidases"/>
    <property type="match status" value="1"/>
</dbReference>
<dbReference type="InterPro" id="IPR006101">
    <property type="entry name" value="Glyco_hydro_2"/>
</dbReference>
<evidence type="ECO:0000256" key="6">
    <source>
        <dbReference type="ARBA" id="ARBA00022801"/>
    </source>
</evidence>
<dbReference type="SUPFAM" id="SSF74650">
    <property type="entry name" value="Galactose mutarotase-like"/>
    <property type="match status" value="1"/>
</dbReference>
<name>A0A7X9X9Z1_9BACT</name>
<dbReference type="InterPro" id="IPR008979">
    <property type="entry name" value="Galactose-bd-like_sf"/>
</dbReference>
<dbReference type="InterPro" id="IPR006104">
    <property type="entry name" value="Glyco_hydro_2_N"/>
</dbReference>
<dbReference type="PANTHER" id="PTHR46323">
    <property type="entry name" value="BETA-GALACTOSIDASE"/>
    <property type="match status" value="1"/>
</dbReference>
<dbReference type="InterPro" id="IPR017853">
    <property type="entry name" value="GH"/>
</dbReference>
<dbReference type="GO" id="GO:0030246">
    <property type="term" value="F:carbohydrate binding"/>
    <property type="evidence" value="ECO:0007669"/>
    <property type="project" value="InterPro"/>
</dbReference>
<dbReference type="InterPro" id="IPR014718">
    <property type="entry name" value="GH-type_carb-bd"/>
</dbReference>
<keyword evidence="7" id="KW-0106">Calcium</keyword>
<evidence type="ECO:0000256" key="1">
    <source>
        <dbReference type="ARBA" id="ARBA00001412"/>
    </source>
</evidence>
<comment type="catalytic activity">
    <reaction evidence="1">
        <text>Hydrolysis of terminal non-reducing beta-D-galactose residues in beta-D-galactosides.</text>
        <dbReference type="EC" id="3.2.1.23"/>
    </reaction>
</comment>
<dbReference type="Pfam" id="PF02837">
    <property type="entry name" value="Glyco_hydro_2_N"/>
    <property type="match status" value="1"/>
</dbReference>
<evidence type="ECO:0000256" key="3">
    <source>
        <dbReference type="ARBA" id="ARBA00007401"/>
    </source>
</evidence>
<dbReference type="Pfam" id="PF02929">
    <property type="entry name" value="Bgal_small_N"/>
    <property type="match status" value="1"/>
</dbReference>
<evidence type="ECO:0000256" key="9">
    <source>
        <dbReference type="ARBA" id="ARBA00032230"/>
    </source>
</evidence>
<keyword evidence="12" id="KW-1185">Reference proteome</keyword>
<evidence type="ECO:0000256" key="5">
    <source>
        <dbReference type="ARBA" id="ARBA00012756"/>
    </source>
</evidence>
<protein>
    <recommendedName>
        <fullName evidence="5">beta-galactosidase</fullName>
        <ecNumber evidence="5">3.2.1.23</ecNumber>
    </recommendedName>
    <alternativeName>
        <fullName evidence="9">Lactase</fullName>
    </alternativeName>
</protein>
<dbReference type="PROSITE" id="PS51257">
    <property type="entry name" value="PROKAR_LIPOPROTEIN"/>
    <property type="match status" value="1"/>
</dbReference>
<evidence type="ECO:0000256" key="4">
    <source>
        <dbReference type="ARBA" id="ARBA00011245"/>
    </source>
</evidence>
<dbReference type="InterPro" id="IPR006103">
    <property type="entry name" value="Glyco_hydro_2_cat"/>
</dbReference>
<comment type="cofactor">
    <cofactor evidence="2">
        <name>Ca(2+)</name>
        <dbReference type="ChEBI" id="CHEBI:29108"/>
    </cofactor>
</comment>
<dbReference type="InterPro" id="IPR004199">
    <property type="entry name" value="B-gal_small/dom_5"/>
</dbReference>
<proteinExistence type="inferred from homology"/>
<dbReference type="RefSeq" id="WP_169657435.1">
    <property type="nucleotide sequence ID" value="NZ_JABANE010000036.1"/>
</dbReference>
<reference evidence="11 12" key="1">
    <citation type="submission" date="2020-04" db="EMBL/GenBank/DDBJ databases">
        <title>Flammeovirga sp. SR4, a novel species isolated from seawater.</title>
        <authorList>
            <person name="Wang X."/>
        </authorList>
    </citation>
    <scope>NUCLEOTIDE SEQUENCE [LARGE SCALE GENOMIC DNA]</scope>
    <source>
        <strain evidence="11 12">ATCC 23126</strain>
    </source>
</reference>
<dbReference type="Pfam" id="PF00703">
    <property type="entry name" value="Glyco_hydro_2"/>
    <property type="match status" value="1"/>
</dbReference>
<gene>
    <name evidence="11" type="ORF">HHU12_14330</name>
</gene>
<dbReference type="GO" id="GO:0005990">
    <property type="term" value="P:lactose catabolic process"/>
    <property type="evidence" value="ECO:0007669"/>
    <property type="project" value="TreeGrafter"/>
</dbReference>
<evidence type="ECO:0000256" key="7">
    <source>
        <dbReference type="ARBA" id="ARBA00022837"/>
    </source>
</evidence>